<sequence length="168" mass="17971">YVLSFVYGHTGYPNQGSPIGIAILFVIPSGIIGITTQSRRSCLIIAYLVMSIFANIIGFIGVVNEGLVAGLFSYKLVCFSYFCYWDSFDVAVILHSVCAALLFIESVVAIVASVYCCRGLVCCRGCCCHSDDGNLTTTPVAMSTAVYYQHADGTVVPTVVNTQPANPV</sequence>
<dbReference type="RefSeq" id="XP_030846160.1">
    <property type="nucleotide sequence ID" value="XM_030990300.1"/>
</dbReference>
<dbReference type="KEGG" id="spu:115926032"/>
<evidence type="ECO:0000256" key="1">
    <source>
        <dbReference type="SAM" id="Phobius"/>
    </source>
</evidence>
<reference evidence="2" key="2">
    <citation type="submission" date="2021-01" db="UniProtKB">
        <authorList>
            <consortium name="EnsemblMetazoa"/>
        </authorList>
    </citation>
    <scope>IDENTIFICATION</scope>
</reference>
<keyword evidence="3" id="KW-1185">Reference proteome</keyword>
<protein>
    <submittedName>
        <fullName evidence="2">Uncharacterized protein</fullName>
    </submittedName>
</protein>
<evidence type="ECO:0000313" key="2">
    <source>
        <dbReference type="EnsemblMetazoa" id="XP_030846160"/>
    </source>
</evidence>
<name>A0A7M7P6W4_STRPU</name>
<dbReference type="FunCoup" id="A0A7M7P6W4">
    <property type="interactions" value="201"/>
</dbReference>
<dbReference type="PANTHER" id="PTHR23320:SF165">
    <property type="entry name" value="MARVEL DOMAIN-CONTAINING PROTEIN"/>
    <property type="match status" value="1"/>
</dbReference>
<proteinExistence type="predicted"/>
<dbReference type="AlphaFoldDB" id="A0A7M7P6W4"/>
<dbReference type="OrthoDB" id="10041462at2759"/>
<reference evidence="3" key="1">
    <citation type="submission" date="2015-02" db="EMBL/GenBank/DDBJ databases">
        <title>Genome sequencing for Strongylocentrotus purpuratus.</title>
        <authorList>
            <person name="Murali S."/>
            <person name="Liu Y."/>
            <person name="Vee V."/>
            <person name="English A."/>
            <person name="Wang M."/>
            <person name="Skinner E."/>
            <person name="Han Y."/>
            <person name="Muzny D.M."/>
            <person name="Worley K.C."/>
            <person name="Gibbs R.A."/>
        </authorList>
    </citation>
    <scope>NUCLEOTIDE SEQUENCE</scope>
</reference>
<dbReference type="InterPro" id="IPR030417">
    <property type="entry name" value="MS4A"/>
</dbReference>
<keyword evidence="1" id="KW-0472">Membrane</keyword>
<dbReference type="InParanoid" id="A0A7M7P6W4"/>
<dbReference type="PANTHER" id="PTHR23320">
    <property type="entry name" value="MEMBRANE-SPANNING 4-DOMAINS SUBFAMILY A MS4A -RELATED"/>
    <property type="match status" value="1"/>
</dbReference>
<dbReference type="Proteomes" id="UP000007110">
    <property type="component" value="Unassembled WGS sequence"/>
</dbReference>
<dbReference type="GeneID" id="115926032"/>
<keyword evidence="1" id="KW-1133">Transmembrane helix</keyword>
<dbReference type="EnsemblMetazoa" id="XM_030990300">
    <property type="protein sequence ID" value="XP_030846160"/>
    <property type="gene ID" value="LOC115926032"/>
</dbReference>
<evidence type="ECO:0000313" key="3">
    <source>
        <dbReference type="Proteomes" id="UP000007110"/>
    </source>
</evidence>
<keyword evidence="1" id="KW-0812">Transmembrane</keyword>
<feature type="transmembrane region" description="Helical" evidence="1">
    <location>
        <begin position="92"/>
        <end position="115"/>
    </location>
</feature>
<feature type="transmembrane region" description="Helical" evidence="1">
    <location>
        <begin position="42"/>
        <end position="61"/>
    </location>
</feature>
<accession>A0A7M7P6W4</accession>
<feature type="transmembrane region" description="Helical" evidence="1">
    <location>
        <begin position="16"/>
        <end position="35"/>
    </location>
</feature>
<organism evidence="2 3">
    <name type="scientific">Strongylocentrotus purpuratus</name>
    <name type="common">Purple sea urchin</name>
    <dbReference type="NCBI Taxonomy" id="7668"/>
    <lineage>
        <taxon>Eukaryota</taxon>
        <taxon>Metazoa</taxon>
        <taxon>Echinodermata</taxon>
        <taxon>Eleutherozoa</taxon>
        <taxon>Echinozoa</taxon>
        <taxon>Echinoidea</taxon>
        <taxon>Euechinoidea</taxon>
        <taxon>Echinacea</taxon>
        <taxon>Camarodonta</taxon>
        <taxon>Echinidea</taxon>
        <taxon>Strongylocentrotidae</taxon>
        <taxon>Strongylocentrotus</taxon>
    </lineage>
</organism>